<dbReference type="PANTHER" id="PTHR10129">
    <property type="entry name" value="TRANSCRIPTION FACTOR MAF"/>
    <property type="match status" value="1"/>
</dbReference>
<dbReference type="Proteomes" id="UP000324222">
    <property type="component" value="Unassembled WGS sequence"/>
</dbReference>
<feature type="compositionally biased region" description="Polar residues" evidence="5">
    <location>
        <begin position="69"/>
        <end position="88"/>
    </location>
</feature>
<evidence type="ECO:0000313" key="8">
    <source>
        <dbReference type="Proteomes" id="UP000324222"/>
    </source>
</evidence>
<evidence type="ECO:0000256" key="3">
    <source>
        <dbReference type="ARBA" id="ARBA00023163"/>
    </source>
</evidence>
<dbReference type="GO" id="GO:0005634">
    <property type="term" value="C:nucleus"/>
    <property type="evidence" value="ECO:0007669"/>
    <property type="project" value="TreeGrafter"/>
</dbReference>
<keyword evidence="2" id="KW-0238">DNA-binding</keyword>
<accession>A0A5B7EDQ6</accession>
<dbReference type="EMBL" id="VSRR010002337">
    <property type="protein sequence ID" value="MPC30914.1"/>
    <property type="molecule type" value="Genomic_DNA"/>
</dbReference>
<proteinExistence type="predicted"/>
<evidence type="ECO:0000256" key="5">
    <source>
        <dbReference type="SAM" id="MobiDB-lite"/>
    </source>
</evidence>
<keyword evidence="8" id="KW-1185">Reference proteome</keyword>
<keyword evidence="4" id="KW-0175">Coiled coil</keyword>
<dbReference type="PANTHER" id="PTHR10129:SF48">
    <property type="entry name" value="MAF-S, ISOFORM B"/>
    <property type="match status" value="1"/>
</dbReference>
<evidence type="ECO:0000313" key="7">
    <source>
        <dbReference type="EMBL" id="MPC30914.1"/>
    </source>
</evidence>
<dbReference type="InterPro" id="IPR046347">
    <property type="entry name" value="bZIP_sf"/>
</dbReference>
<dbReference type="InterPro" id="IPR024874">
    <property type="entry name" value="Transcription_factor_Maf_fam"/>
</dbReference>
<name>A0A5B7EDQ6_PORTR</name>
<sequence length="400" mass="44925">MSDESMASEYVADFMLEPLEQVMGVKEHKDLDGMGGVGMGRVPTHMMTSHMPNMAPGAWMSHHHYHHTGSLTPSTVPTSQVKQQSQVPTTPPDTPPGASPNNGSLSASPHFQGMQQHPLMDDLCYYNRYIHEPLDLRPGPPCGGEQMEPQWMLDRKWDNVQQRHPLTPLGNGVKGTTDLQGPCQMSLPTLSQPSGMYCISDDELVSLSVRELNRKLHHMPKDQQTKFKQRRRTLKNRGYAQSCRTKRQNYKVDLENKLKTAENDIYHYNQLANKYKSTIDTLRHDNEILRKNLESWHGRWSAYPPALSPSPHPGDNHRGCVWRAAGASKVISCLRARRRDPGALTPSMADHSSAAVNLCLTINCRCRLSEEHWTLVAPRSLDTRTSPRCVAAALSISDNL</sequence>
<dbReference type="Pfam" id="PF03131">
    <property type="entry name" value="bZIP_Maf"/>
    <property type="match status" value="1"/>
</dbReference>
<dbReference type="SUPFAM" id="SSF57959">
    <property type="entry name" value="Leucine zipper domain"/>
    <property type="match status" value="1"/>
</dbReference>
<dbReference type="Gene3D" id="1.20.5.170">
    <property type="match status" value="1"/>
</dbReference>
<evidence type="ECO:0000256" key="2">
    <source>
        <dbReference type="ARBA" id="ARBA00023125"/>
    </source>
</evidence>
<feature type="domain" description="BZIP" evidence="6">
    <location>
        <begin position="224"/>
        <end position="288"/>
    </location>
</feature>
<dbReference type="AlphaFoldDB" id="A0A5B7EDQ6"/>
<evidence type="ECO:0000256" key="4">
    <source>
        <dbReference type="SAM" id="Coils"/>
    </source>
</evidence>
<protein>
    <submittedName>
        <fullName evidence="7">Transcription factor MafK</fullName>
    </submittedName>
</protein>
<feature type="coiled-coil region" evidence="4">
    <location>
        <begin position="251"/>
        <end position="292"/>
    </location>
</feature>
<dbReference type="GO" id="GO:0000978">
    <property type="term" value="F:RNA polymerase II cis-regulatory region sequence-specific DNA binding"/>
    <property type="evidence" value="ECO:0007669"/>
    <property type="project" value="TreeGrafter"/>
</dbReference>
<feature type="compositionally biased region" description="Polar residues" evidence="5">
    <location>
        <begin position="99"/>
        <end position="113"/>
    </location>
</feature>
<feature type="compositionally biased region" description="Pro residues" evidence="5">
    <location>
        <begin position="89"/>
        <end position="98"/>
    </location>
</feature>
<feature type="region of interest" description="Disordered" evidence="5">
    <location>
        <begin position="58"/>
        <end position="113"/>
    </location>
</feature>
<reference evidence="7 8" key="1">
    <citation type="submission" date="2019-05" db="EMBL/GenBank/DDBJ databases">
        <title>Another draft genome of Portunus trituberculatus and its Hox gene families provides insights of decapod evolution.</title>
        <authorList>
            <person name="Jeong J.-H."/>
            <person name="Song I."/>
            <person name="Kim S."/>
            <person name="Choi T."/>
            <person name="Kim D."/>
            <person name="Ryu S."/>
            <person name="Kim W."/>
        </authorList>
    </citation>
    <scope>NUCLEOTIDE SEQUENCE [LARGE SCALE GENOMIC DNA]</scope>
    <source>
        <tissue evidence="7">Muscle</tissue>
    </source>
</reference>
<dbReference type="InterPro" id="IPR008917">
    <property type="entry name" value="TF_DNA-bd_sf"/>
</dbReference>
<keyword evidence="3" id="KW-0804">Transcription</keyword>
<evidence type="ECO:0000259" key="6">
    <source>
        <dbReference type="SMART" id="SM00338"/>
    </source>
</evidence>
<gene>
    <name evidence="7" type="primary">MAFK_0</name>
    <name evidence="7" type="ORF">E2C01_024187</name>
</gene>
<keyword evidence="1" id="KW-0805">Transcription regulation</keyword>
<dbReference type="OrthoDB" id="5974330at2759"/>
<dbReference type="GO" id="GO:0000981">
    <property type="term" value="F:DNA-binding transcription factor activity, RNA polymerase II-specific"/>
    <property type="evidence" value="ECO:0007669"/>
    <property type="project" value="TreeGrafter"/>
</dbReference>
<dbReference type="InterPro" id="IPR004827">
    <property type="entry name" value="bZIP"/>
</dbReference>
<organism evidence="7 8">
    <name type="scientific">Portunus trituberculatus</name>
    <name type="common">Swimming crab</name>
    <name type="synonym">Neptunus trituberculatus</name>
    <dbReference type="NCBI Taxonomy" id="210409"/>
    <lineage>
        <taxon>Eukaryota</taxon>
        <taxon>Metazoa</taxon>
        <taxon>Ecdysozoa</taxon>
        <taxon>Arthropoda</taxon>
        <taxon>Crustacea</taxon>
        <taxon>Multicrustacea</taxon>
        <taxon>Malacostraca</taxon>
        <taxon>Eumalacostraca</taxon>
        <taxon>Eucarida</taxon>
        <taxon>Decapoda</taxon>
        <taxon>Pleocyemata</taxon>
        <taxon>Brachyura</taxon>
        <taxon>Eubrachyura</taxon>
        <taxon>Portunoidea</taxon>
        <taxon>Portunidae</taxon>
        <taxon>Portuninae</taxon>
        <taxon>Portunus</taxon>
    </lineage>
</organism>
<evidence type="ECO:0000256" key="1">
    <source>
        <dbReference type="ARBA" id="ARBA00023015"/>
    </source>
</evidence>
<dbReference type="SMART" id="SM00338">
    <property type="entry name" value="BRLZ"/>
    <property type="match status" value="1"/>
</dbReference>
<comment type="caution">
    <text evidence="7">The sequence shown here is derived from an EMBL/GenBank/DDBJ whole genome shotgun (WGS) entry which is preliminary data.</text>
</comment>
<dbReference type="SUPFAM" id="SSF47454">
    <property type="entry name" value="A DNA-binding domain in eukaryotic transcription factors"/>
    <property type="match status" value="1"/>
</dbReference>
<dbReference type="InterPro" id="IPR004826">
    <property type="entry name" value="bZIP_Maf"/>
</dbReference>